<reference evidence="1" key="1">
    <citation type="journal article" date="2021" name="Microb. Physiol.">
        <title>Proteogenomic Insights into the Physiology of Marine, Sulfate-Reducing, Filamentous Desulfonema limicola and Desulfonema magnum.</title>
        <authorList>
            <person name="Schnaars V."/>
            <person name="Wohlbrand L."/>
            <person name="Scheve S."/>
            <person name="Hinrichs C."/>
            <person name="Reinhardt R."/>
            <person name="Rabus R."/>
        </authorList>
    </citation>
    <scope>NUCLEOTIDE SEQUENCE</scope>
    <source>
        <strain evidence="1">4be13</strain>
    </source>
</reference>
<protein>
    <submittedName>
        <fullName evidence="1">Uncharacterized protein</fullName>
    </submittedName>
</protein>
<dbReference type="EMBL" id="CP061800">
    <property type="protein sequence ID" value="QTA90623.1"/>
    <property type="molecule type" value="Genomic_DNA"/>
</dbReference>
<organism evidence="1 2">
    <name type="scientific">Desulfonema magnum</name>
    <dbReference type="NCBI Taxonomy" id="45655"/>
    <lineage>
        <taxon>Bacteria</taxon>
        <taxon>Pseudomonadati</taxon>
        <taxon>Thermodesulfobacteriota</taxon>
        <taxon>Desulfobacteria</taxon>
        <taxon>Desulfobacterales</taxon>
        <taxon>Desulfococcaceae</taxon>
        <taxon>Desulfonema</taxon>
    </lineage>
</organism>
<accession>A0A975BS63</accession>
<evidence type="ECO:0000313" key="2">
    <source>
        <dbReference type="Proteomes" id="UP000663722"/>
    </source>
</evidence>
<evidence type="ECO:0000313" key="1">
    <source>
        <dbReference type="EMBL" id="QTA90623.1"/>
    </source>
</evidence>
<keyword evidence="2" id="KW-1185">Reference proteome</keyword>
<dbReference type="AlphaFoldDB" id="A0A975BS63"/>
<name>A0A975BS63_9BACT</name>
<sequence length="66" mass="7744">MHRFFNPRNPRNPYNPWFRGHLHGLAISRDFMQQRPESLLIPNPCSEMAVIRGSKFFHPVNHGSDS</sequence>
<proteinExistence type="predicted"/>
<dbReference type="Proteomes" id="UP000663722">
    <property type="component" value="Chromosome"/>
</dbReference>
<gene>
    <name evidence="1" type="ORF">dnm_066840</name>
</gene>
<dbReference type="KEGG" id="dmm:dnm_066840"/>